<evidence type="ECO:0000256" key="1">
    <source>
        <dbReference type="SAM" id="MobiDB-lite"/>
    </source>
</evidence>
<keyword evidence="4" id="KW-1185">Reference proteome</keyword>
<dbReference type="RefSeq" id="WP_184218775.1">
    <property type="nucleotide sequence ID" value="NZ_JACHIP010000004.1"/>
</dbReference>
<name>A0A7W7ZF87_9BACT</name>
<keyword evidence="2" id="KW-0732">Signal</keyword>
<dbReference type="AlphaFoldDB" id="A0A7W7ZF87"/>
<organism evidence="3 4">
    <name type="scientific">Granulicella aggregans</name>
    <dbReference type="NCBI Taxonomy" id="474949"/>
    <lineage>
        <taxon>Bacteria</taxon>
        <taxon>Pseudomonadati</taxon>
        <taxon>Acidobacteriota</taxon>
        <taxon>Terriglobia</taxon>
        <taxon>Terriglobales</taxon>
        <taxon>Acidobacteriaceae</taxon>
        <taxon>Granulicella</taxon>
    </lineage>
</organism>
<protein>
    <submittedName>
        <fullName evidence="3">Uncharacterized protein</fullName>
    </submittedName>
</protein>
<proteinExistence type="predicted"/>
<feature type="region of interest" description="Disordered" evidence="1">
    <location>
        <begin position="201"/>
        <end position="232"/>
    </location>
</feature>
<evidence type="ECO:0000313" key="3">
    <source>
        <dbReference type="EMBL" id="MBB5058702.1"/>
    </source>
</evidence>
<evidence type="ECO:0000256" key="2">
    <source>
        <dbReference type="SAM" id="SignalP"/>
    </source>
</evidence>
<accession>A0A7W7ZF87</accession>
<reference evidence="3 4" key="1">
    <citation type="submission" date="2020-08" db="EMBL/GenBank/DDBJ databases">
        <title>Genomic Encyclopedia of Type Strains, Phase IV (KMG-V): Genome sequencing to study the core and pangenomes of soil and plant-associated prokaryotes.</title>
        <authorList>
            <person name="Whitman W."/>
        </authorList>
    </citation>
    <scope>NUCLEOTIDE SEQUENCE [LARGE SCALE GENOMIC DNA]</scope>
    <source>
        <strain evidence="3 4">M8UP14</strain>
    </source>
</reference>
<dbReference type="EMBL" id="JACHIP010000004">
    <property type="protein sequence ID" value="MBB5058702.1"/>
    <property type="molecule type" value="Genomic_DNA"/>
</dbReference>
<feature type="chain" id="PRO_5031244562" evidence="2">
    <location>
        <begin position="28"/>
        <end position="282"/>
    </location>
</feature>
<evidence type="ECO:0000313" key="4">
    <source>
        <dbReference type="Proteomes" id="UP000540989"/>
    </source>
</evidence>
<gene>
    <name evidence="3" type="ORF">HDF16_003416</name>
</gene>
<dbReference type="Proteomes" id="UP000540989">
    <property type="component" value="Unassembled WGS sequence"/>
</dbReference>
<sequence length="282" mass="30027">MKIFYPSVLAACLLAVPALCSAPSALAQNPDYVLVSAPLHLDAKTTIPGHVLGAGTYSIRILDHLKDRYILRVDDGAGRALATFIGLHNPDFDPFVAVHHQGPILWTYAPKGSAAIRGFSFPGGNTLEFVYPKDQAVALAKLNTYSVPAIDPESEGRKPDPKLTPEDREVVTLWMLEATRVGPKNETPAIAAKRFVAPAEPATTTQVARNEPPEELAQVRSASQRPTPPVAVVPTPARVSKVKPRPVATSLPQTASDLPLLAALSFGMLVTAGSLRLARGKA</sequence>
<comment type="caution">
    <text evidence="3">The sequence shown here is derived from an EMBL/GenBank/DDBJ whole genome shotgun (WGS) entry which is preliminary data.</text>
</comment>
<feature type="signal peptide" evidence="2">
    <location>
        <begin position="1"/>
        <end position="27"/>
    </location>
</feature>